<evidence type="ECO:0000313" key="1">
    <source>
        <dbReference type="EMBL" id="MEP0864174.1"/>
    </source>
</evidence>
<evidence type="ECO:0000313" key="2">
    <source>
        <dbReference type="Proteomes" id="UP001442494"/>
    </source>
</evidence>
<dbReference type="RefSeq" id="WP_190428271.1">
    <property type="nucleotide sequence ID" value="NZ_JAMPKK010000010.1"/>
</dbReference>
<accession>A0ABV0JMC0</accession>
<sequence>MLVSTFELLVKSQLPTNLVPPPPESFAKLSRTAIQGYFLTLANTTSSTVIVSLVFTSVTPFVDIGKTFVFLDVTGENIPGDLIPDIADNKARFTVKLPANDTGLFILQPDILKTDKGGKSLLDTADFEVRGYVEIFMSSLSEAKSARLLLTPEHRGTFFKDLTVKDPQLDQIVYTLPTANGKSLFKLEKEKPDYED</sequence>
<reference evidence="1 2" key="1">
    <citation type="submission" date="2022-04" db="EMBL/GenBank/DDBJ databases">
        <title>Positive selection, recombination, and allopatry shape intraspecific diversity of widespread and dominant cyanobacteria.</title>
        <authorList>
            <person name="Wei J."/>
            <person name="Shu W."/>
            <person name="Hu C."/>
        </authorList>
    </citation>
    <scope>NUCLEOTIDE SEQUENCE [LARGE SCALE GENOMIC DNA]</scope>
    <source>
        <strain evidence="1 2">GB2-A5</strain>
    </source>
</reference>
<organism evidence="1 2">
    <name type="scientific">Funiculus sociatus GB2-A5</name>
    <dbReference type="NCBI Taxonomy" id="2933946"/>
    <lineage>
        <taxon>Bacteria</taxon>
        <taxon>Bacillati</taxon>
        <taxon>Cyanobacteriota</taxon>
        <taxon>Cyanophyceae</taxon>
        <taxon>Coleofasciculales</taxon>
        <taxon>Coleofasciculaceae</taxon>
        <taxon>Funiculus</taxon>
    </lineage>
</organism>
<comment type="caution">
    <text evidence="1">The sequence shown here is derived from an EMBL/GenBank/DDBJ whole genome shotgun (WGS) entry which is preliminary data.</text>
</comment>
<dbReference type="Proteomes" id="UP001442494">
    <property type="component" value="Unassembled WGS sequence"/>
</dbReference>
<dbReference type="EMBL" id="JAMPKK010000010">
    <property type="protein sequence ID" value="MEP0864174.1"/>
    <property type="molecule type" value="Genomic_DNA"/>
</dbReference>
<protein>
    <recommendedName>
        <fullName evidence="3">Dolichyl-diphosphooligosaccharide--protein glycosyltransferase subunit 2</fullName>
    </recommendedName>
</protein>
<proteinExistence type="predicted"/>
<gene>
    <name evidence="1" type="ORF">NDI37_06810</name>
</gene>
<name>A0ABV0JMC0_9CYAN</name>
<evidence type="ECO:0008006" key="3">
    <source>
        <dbReference type="Google" id="ProtNLM"/>
    </source>
</evidence>
<keyword evidence="2" id="KW-1185">Reference proteome</keyword>